<evidence type="ECO:0000259" key="7">
    <source>
        <dbReference type="PROSITE" id="PS50110"/>
    </source>
</evidence>
<dbReference type="GO" id="GO:0006355">
    <property type="term" value="P:regulation of DNA-templated transcription"/>
    <property type="evidence" value="ECO:0007669"/>
    <property type="project" value="InterPro"/>
</dbReference>
<dbReference type="SUPFAM" id="SSF52172">
    <property type="entry name" value="CheY-like"/>
    <property type="match status" value="1"/>
</dbReference>
<dbReference type="SUPFAM" id="SSF52540">
    <property type="entry name" value="P-loop containing nucleoside triphosphate hydrolases"/>
    <property type="match status" value="1"/>
</dbReference>
<dbReference type="InterPro" id="IPR027417">
    <property type="entry name" value="P-loop_NTPase"/>
</dbReference>
<evidence type="ECO:0000256" key="4">
    <source>
        <dbReference type="ARBA" id="ARBA00023163"/>
    </source>
</evidence>
<dbReference type="GO" id="GO:0005524">
    <property type="term" value="F:ATP binding"/>
    <property type="evidence" value="ECO:0007669"/>
    <property type="project" value="UniProtKB-KW"/>
</dbReference>
<dbReference type="Pfam" id="PF00158">
    <property type="entry name" value="Sigma54_activat"/>
    <property type="match status" value="1"/>
</dbReference>
<dbReference type="InterPro" id="IPR002197">
    <property type="entry name" value="HTH_Fis"/>
</dbReference>
<dbReference type="SMART" id="SM00448">
    <property type="entry name" value="REC"/>
    <property type="match status" value="1"/>
</dbReference>
<evidence type="ECO:0000256" key="3">
    <source>
        <dbReference type="ARBA" id="ARBA00023015"/>
    </source>
</evidence>
<dbReference type="SMART" id="SM00382">
    <property type="entry name" value="AAA"/>
    <property type="match status" value="1"/>
</dbReference>
<protein>
    <submittedName>
        <fullName evidence="8">Type 4 fimbriae expression regulatory protein pilR</fullName>
    </submittedName>
</protein>
<organism evidence="8">
    <name type="scientific">Curvibacter symbiont subsp. Hydra magnipapillata</name>
    <dbReference type="NCBI Taxonomy" id="667019"/>
    <lineage>
        <taxon>Bacteria</taxon>
        <taxon>Pseudomonadati</taxon>
        <taxon>Pseudomonadota</taxon>
        <taxon>Betaproteobacteria</taxon>
        <taxon>Burkholderiales</taxon>
        <taxon>Comamonadaceae</taxon>
        <taxon>Curvibacter</taxon>
    </lineage>
</organism>
<dbReference type="CDD" id="cd00009">
    <property type="entry name" value="AAA"/>
    <property type="match status" value="1"/>
</dbReference>
<dbReference type="Gene3D" id="3.40.50.2300">
    <property type="match status" value="1"/>
</dbReference>
<dbReference type="SUPFAM" id="SSF46689">
    <property type="entry name" value="Homeodomain-like"/>
    <property type="match status" value="1"/>
</dbReference>
<dbReference type="PROSITE" id="PS50045">
    <property type="entry name" value="SIGMA54_INTERACT_4"/>
    <property type="match status" value="1"/>
</dbReference>
<dbReference type="GO" id="GO:0000160">
    <property type="term" value="P:phosphorelay signal transduction system"/>
    <property type="evidence" value="ECO:0007669"/>
    <property type="project" value="InterPro"/>
</dbReference>
<name>C9Y7L1_CURXX</name>
<gene>
    <name evidence="8" type="primary">pilR</name>
    <name evidence="8" type="ORF">Csp_A01120</name>
</gene>
<dbReference type="GO" id="GO:0043565">
    <property type="term" value="F:sequence-specific DNA binding"/>
    <property type="evidence" value="ECO:0007669"/>
    <property type="project" value="InterPro"/>
</dbReference>
<sequence length="503" mass="54702">MASLPVLSASKILVIDDEPDLRTLYELTLLREGHQVDTAASVQEALEALARQPYDLVITDMRLPDGMGIDILKNLRHQFRGERCMVITAYGSAENAVESLKAGAFDYLTKPVDLKQFRTAVASALSDSRGLDAATTSAKTVARVAASATAASALELMAGSSVGMLAVKERIAKVARSMAPVLIRGESGTGKELAARALHANSHRSQGPWVAVNCSAIPEALLEAEFFGAKKGAYTGATQDRTGFFQAAHGGTLFLDEIGDLPLAMQAKLLRAIQERKIRPLGSNVEEVVDVRLVSATHKDLAAEVAANTFRQDLYYRLNVIDIHLPPLRERKDDLEVLCRAILQRICAETGSPVPAISASMLEQLKLHPLKGNVRELENLLHRAMALSDGSALEMDVAYADSTPAVLLPTQESALANKEILDIQAQTDVMNELATAPAPLAIPNDLQSHLDAQERDILVRVLTETRFNRTAAAQRLGISLRQIRYRMERLRIDVPGEDRDKTP</sequence>
<dbReference type="AlphaFoldDB" id="C9Y7L1"/>
<dbReference type="InterPro" id="IPR011006">
    <property type="entry name" value="CheY-like_superfamily"/>
</dbReference>
<feature type="domain" description="Sigma-54 factor interaction" evidence="6">
    <location>
        <begin position="157"/>
        <end position="386"/>
    </location>
</feature>
<evidence type="ECO:0000256" key="5">
    <source>
        <dbReference type="PROSITE-ProRule" id="PRU00169"/>
    </source>
</evidence>
<dbReference type="InterPro" id="IPR003593">
    <property type="entry name" value="AAA+_ATPase"/>
</dbReference>
<dbReference type="InterPro" id="IPR025943">
    <property type="entry name" value="Sigma_54_int_dom_ATP-bd_2"/>
</dbReference>
<evidence type="ECO:0000256" key="1">
    <source>
        <dbReference type="ARBA" id="ARBA00022741"/>
    </source>
</evidence>
<dbReference type="InterPro" id="IPR001789">
    <property type="entry name" value="Sig_transdc_resp-reg_receiver"/>
</dbReference>
<dbReference type="Gene3D" id="1.10.8.60">
    <property type="match status" value="1"/>
</dbReference>
<keyword evidence="5" id="KW-0597">Phosphoprotein</keyword>
<dbReference type="PANTHER" id="PTHR32071:SF100">
    <property type="entry name" value="RESPONSE REGULATOR PROTEIN PILR"/>
    <property type="match status" value="1"/>
</dbReference>
<dbReference type="InterPro" id="IPR058031">
    <property type="entry name" value="AAA_lid_NorR"/>
</dbReference>
<reference evidence="8" key="1">
    <citation type="journal article" date="2010" name="Nature">
        <title>The dynamic genome of Hydra.</title>
        <authorList>
            <person name="Chapman J.A."/>
            <person name="Kirkness E.F."/>
            <person name="Simakov O."/>
            <person name="Hampson S.E."/>
            <person name="Mitros T."/>
            <person name="Weinmaier T."/>
            <person name="Rattei T."/>
            <person name="Balasubramanian P.G."/>
            <person name="Borman J."/>
            <person name="Busam D."/>
            <person name="Disbennett K."/>
            <person name="Pfannkoch C."/>
            <person name="Sumin N."/>
            <person name="Sutton G."/>
            <person name="Viswanathan L."/>
            <person name="Walenz B."/>
            <person name="Goodstein D.M."/>
            <person name="Hellsten U."/>
            <person name="Kawashima T."/>
            <person name="Prochnik S.E."/>
            <person name="Putnam N.H."/>
            <person name="Shu S."/>
            <person name="Blumberg B."/>
            <person name="Dana C.E."/>
            <person name="Gee L."/>
            <person name="Kibler D.F."/>
            <person name="Law L."/>
            <person name="Lindgens D."/>
            <person name="Martinez D.E."/>
            <person name="Peng J."/>
            <person name="Wigge P.A."/>
            <person name="Bertulat B."/>
            <person name="Guder C."/>
            <person name="Nakamura Y."/>
            <person name="Ozbek S."/>
            <person name="Watanabe H."/>
            <person name="Khalturin K."/>
            <person name="Hemmrich G."/>
            <person name="Franke A."/>
            <person name="Augustin R."/>
            <person name="Fraune S."/>
            <person name="Hayakawa E."/>
            <person name="Hayakawa S."/>
            <person name="Hirose M."/>
            <person name="Hwang J."/>
            <person name="Ikeo K."/>
            <person name="Nishimiya-Fujisawa C."/>
            <person name="Ogura A."/>
            <person name="Takahashi T."/>
            <person name="Steinmetz P.R."/>
            <person name="Zhang X."/>
            <person name="Aufschnaiter R."/>
            <person name="Eder M.K."/>
            <person name="Gorny A.K."/>
            <person name="Salvenmoser W."/>
            <person name="Heimberg A.M."/>
            <person name="Wheeler B.M."/>
            <person name="Peterson K.J."/>
            <person name="Boettger A."/>
            <person name="Tischler P."/>
            <person name="Wolf A."/>
            <person name="Gojobori T."/>
            <person name="Remington K.A."/>
            <person name="Strausberg R.L."/>
            <person name="Venter J."/>
            <person name="Technau U."/>
            <person name="Hobmayer B."/>
            <person name="Bosch T.C."/>
            <person name="Holstein T.W."/>
            <person name="Fujisawa T."/>
            <person name="Bode H.R."/>
            <person name="David C.N."/>
            <person name="Rokhsar D.S."/>
            <person name="Steele R.E."/>
        </authorList>
    </citation>
    <scope>NUCLEOTIDE SEQUENCE</scope>
</reference>
<keyword evidence="4" id="KW-0804">Transcription</keyword>
<dbReference type="Pfam" id="PF00072">
    <property type="entry name" value="Response_reg"/>
    <property type="match status" value="1"/>
</dbReference>
<keyword evidence="3" id="KW-0805">Transcription regulation</keyword>
<evidence type="ECO:0000313" key="8">
    <source>
        <dbReference type="EMBL" id="CBA27207.1"/>
    </source>
</evidence>
<keyword evidence="2" id="KW-0067">ATP-binding</keyword>
<dbReference type="Gene3D" id="1.10.10.60">
    <property type="entry name" value="Homeodomain-like"/>
    <property type="match status" value="1"/>
</dbReference>
<proteinExistence type="predicted"/>
<dbReference type="PROSITE" id="PS00676">
    <property type="entry name" value="SIGMA54_INTERACT_2"/>
    <property type="match status" value="1"/>
</dbReference>
<dbReference type="InterPro" id="IPR002078">
    <property type="entry name" value="Sigma_54_int"/>
</dbReference>
<dbReference type="PANTHER" id="PTHR32071">
    <property type="entry name" value="TRANSCRIPTIONAL REGULATORY PROTEIN"/>
    <property type="match status" value="1"/>
</dbReference>
<dbReference type="Pfam" id="PF02954">
    <property type="entry name" value="HTH_8"/>
    <property type="match status" value="1"/>
</dbReference>
<evidence type="ECO:0000256" key="2">
    <source>
        <dbReference type="ARBA" id="ARBA00022840"/>
    </source>
</evidence>
<feature type="domain" description="Response regulatory" evidence="7">
    <location>
        <begin position="11"/>
        <end position="125"/>
    </location>
</feature>
<dbReference type="InterPro" id="IPR009057">
    <property type="entry name" value="Homeodomain-like_sf"/>
</dbReference>
<dbReference type="PROSITE" id="PS50110">
    <property type="entry name" value="RESPONSE_REGULATORY"/>
    <property type="match status" value="1"/>
</dbReference>
<feature type="modified residue" description="4-aspartylphosphate" evidence="5">
    <location>
        <position position="60"/>
    </location>
</feature>
<keyword evidence="1" id="KW-0547">Nucleotide-binding</keyword>
<dbReference type="Pfam" id="PF25601">
    <property type="entry name" value="AAA_lid_14"/>
    <property type="match status" value="1"/>
</dbReference>
<dbReference type="PRINTS" id="PR01590">
    <property type="entry name" value="HTHFIS"/>
</dbReference>
<accession>C9Y7L1</accession>
<dbReference type="Gene3D" id="3.40.50.300">
    <property type="entry name" value="P-loop containing nucleotide triphosphate hydrolases"/>
    <property type="match status" value="1"/>
</dbReference>
<dbReference type="FunFam" id="3.40.50.300:FF:000006">
    <property type="entry name" value="DNA-binding transcriptional regulator NtrC"/>
    <property type="match status" value="1"/>
</dbReference>
<dbReference type="EMBL" id="FN543104">
    <property type="protein sequence ID" value="CBA27207.1"/>
    <property type="molecule type" value="Genomic_DNA"/>
</dbReference>
<evidence type="ECO:0000259" key="6">
    <source>
        <dbReference type="PROSITE" id="PS50045"/>
    </source>
</evidence>